<protein>
    <submittedName>
        <fullName evidence="2">Uncharacterized protein</fullName>
    </submittedName>
</protein>
<reference evidence="2" key="1">
    <citation type="journal article" date="2015" name="BMC Genomics">
        <title>Transcriptome profiling of a Rhizobium leguminosarum bv. trifolii rosR mutant reveals the role of the transcriptional regulator RosR in motility, synthesis of cell-surface components, and other cellular processes.</title>
        <authorList>
            <person name="Rachwal K."/>
            <person name="Matczynska E."/>
            <person name="Janczarek M."/>
        </authorList>
    </citation>
    <scope>NUCLEOTIDE SEQUENCE</scope>
    <source>
        <strain evidence="2">Rt24.2</strain>
    </source>
</reference>
<dbReference type="EMBL" id="KX486259">
    <property type="protein sequence ID" value="AOO88623.1"/>
    <property type="molecule type" value="Genomic_DNA"/>
</dbReference>
<name>A0A1C9HPN1_RHILT</name>
<organism evidence="2">
    <name type="scientific">Rhizobium leguminosarum bv. trifolii</name>
    <dbReference type="NCBI Taxonomy" id="386"/>
    <lineage>
        <taxon>Bacteria</taxon>
        <taxon>Pseudomonadati</taxon>
        <taxon>Pseudomonadota</taxon>
        <taxon>Alphaproteobacteria</taxon>
        <taxon>Hyphomicrobiales</taxon>
        <taxon>Rhizobiaceae</taxon>
        <taxon>Rhizobium/Agrobacterium group</taxon>
        <taxon>Rhizobium</taxon>
    </lineage>
</organism>
<accession>A0A1C9HPN1</accession>
<evidence type="ECO:0000256" key="1">
    <source>
        <dbReference type="SAM" id="MobiDB-lite"/>
    </source>
</evidence>
<proteinExistence type="predicted"/>
<reference evidence="2" key="2">
    <citation type="journal article" date="2016" name="Front. Microbiol.">
        <title>The Regulatory Protein RosR Affects Rhizobium leguminosarum bv. trifolii Protein Profiles, Cell Surface Properties, and Symbiosis with Clover.</title>
        <authorList>
            <person name="Rachwal K."/>
            <person name="Boguszewska A."/>
            <person name="Kopcinska J."/>
            <person name="Karas M."/>
            <person name="Tchorzewski M."/>
            <person name="Janczarek M."/>
        </authorList>
    </citation>
    <scope>NUCLEOTIDE SEQUENCE</scope>
    <source>
        <strain evidence="2">Rt24.2</strain>
    </source>
</reference>
<feature type="compositionally biased region" description="Basic and acidic residues" evidence="1">
    <location>
        <begin position="1"/>
        <end position="12"/>
    </location>
</feature>
<evidence type="ECO:0000313" key="2">
    <source>
        <dbReference type="EMBL" id="AOO88623.1"/>
    </source>
</evidence>
<sequence>MHRTDTENDKGESLAGPSPFVAGPPSGHAVIPFTRRADTSAALVGSAAGGDPPSPPANFESLGSATQAVVMRLANKRIRIRVAGPGAREDDRDQL</sequence>
<feature type="region of interest" description="Disordered" evidence="1">
    <location>
        <begin position="42"/>
        <end position="61"/>
    </location>
</feature>
<dbReference type="AlphaFoldDB" id="A0A1C9HPN1"/>
<feature type="region of interest" description="Disordered" evidence="1">
    <location>
        <begin position="1"/>
        <end position="31"/>
    </location>
</feature>